<dbReference type="SUPFAM" id="SSF49503">
    <property type="entry name" value="Cupredoxins"/>
    <property type="match status" value="1"/>
</dbReference>
<name>A0A8T0K3Q7_PHAAN</name>
<evidence type="ECO:0000256" key="8">
    <source>
        <dbReference type="ARBA" id="ARBA00035011"/>
    </source>
</evidence>
<dbReference type="GO" id="GO:0005886">
    <property type="term" value="C:plasma membrane"/>
    <property type="evidence" value="ECO:0007669"/>
    <property type="project" value="UniProtKB-SubCell"/>
</dbReference>
<evidence type="ECO:0000256" key="7">
    <source>
        <dbReference type="ARBA" id="ARBA00023288"/>
    </source>
</evidence>
<keyword evidence="5" id="KW-1015">Disulfide bond</keyword>
<evidence type="ECO:0000313" key="12">
    <source>
        <dbReference type="Proteomes" id="UP000743370"/>
    </source>
</evidence>
<dbReference type="Pfam" id="PF02298">
    <property type="entry name" value="Cu_bind_like"/>
    <property type="match status" value="1"/>
</dbReference>
<dbReference type="PROSITE" id="PS51485">
    <property type="entry name" value="PHYTOCYANIN"/>
    <property type="match status" value="1"/>
</dbReference>
<dbReference type="PANTHER" id="PTHR47201">
    <property type="entry name" value="BNAC09G30780D PROTEIN"/>
    <property type="match status" value="1"/>
</dbReference>
<keyword evidence="3" id="KW-0732">Signal</keyword>
<dbReference type="FunFam" id="2.60.40.420:FF:000010">
    <property type="entry name" value="Early nodulin-like protein 1"/>
    <property type="match status" value="1"/>
</dbReference>
<keyword evidence="2" id="KW-0336">GPI-anchor</keyword>
<dbReference type="EMBL" id="JABFOF010000006">
    <property type="protein sequence ID" value="KAG2394320.1"/>
    <property type="molecule type" value="Genomic_DNA"/>
</dbReference>
<evidence type="ECO:0000259" key="10">
    <source>
        <dbReference type="PROSITE" id="PS51485"/>
    </source>
</evidence>
<feature type="transmembrane region" description="Helical" evidence="9">
    <location>
        <begin position="329"/>
        <end position="348"/>
    </location>
</feature>
<feature type="domain" description="Phytocyanin" evidence="10">
    <location>
        <begin position="185"/>
        <end position="289"/>
    </location>
</feature>
<dbReference type="InterPro" id="IPR008972">
    <property type="entry name" value="Cupredoxin"/>
</dbReference>
<dbReference type="Proteomes" id="UP000743370">
    <property type="component" value="Unassembled WGS sequence"/>
</dbReference>
<keyword evidence="7" id="KW-0449">Lipoprotein</keyword>
<evidence type="ECO:0000256" key="6">
    <source>
        <dbReference type="ARBA" id="ARBA00023180"/>
    </source>
</evidence>
<sequence>MTIYIKTLEDRYVDSCRRQGVLPNYFIWASLFKAEVKKFNHKLCKLEILIDDLKDVDIARLLDLCMNFYASEIEVVDVRNESSCVLNGEHALSLICAVNKKLRVAHLQDMLHGKDFLRDISQSFGMPSFDIEWRTTSLLTRFLNLGKFQFLVRIKMPFLRGFRFNLFLVYLFATWVQLQTKVESDQYKVGDLDSWGIPTSSNSRVYDKWSKYHNLKIGDSLLFLYPPSQDSLIQVTEESYNSCNLKDPILYMNNGNSLFNITSVGEFYFTSAEFGHCQKHQKLHITVGVGGNTDTLSPSSLPQSATSYPTAFGDIPMSPSSTSSPHPNLNFSLIVIGFFLCALFPSLLR</sequence>
<dbReference type="InterPro" id="IPR048514">
    <property type="entry name" value="DHU1_N"/>
</dbReference>
<dbReference type="InterPro" id="IPR046377">
    <property type="entry name" value="DHU1"/>
</dbReference>
<evidence type="ECO:0000256" key="9">
    <source>
        <dbReference type="SAM" id="Phobius"/>
    </source>
</evidence>
<dbReference type="Pfam" id="PF20919">
    <property type="entry name" value="DHU1_N"/>
    <property type="match status" value="1"/>
</dbReference>
<dbReference type="GO" id="GO:0009055">
    <property type="term" value="F:electron transfer activity"/>
    <property type="evidence" value="ECO:0007669"/>
    <property type="project" value="InterPro"/>
</dbReference>
<evidence type="ECO:0000256" key="5">
    <source>
        <dbReference type="ARBA" id="ARBA00023157"/>
    </source>
</evidence>
<dbReference type="GO" id="GO:0098552">
    <property type="term" value="C:side of membrane"/>
    <property type="evidence" value="ECO:0007669"/>
    <property type="project" value="UniProtKB-KW"/>
</dbReference>
<gene>
    <name evidence="11" type="ORF">HKW66_Vig0183030</name>
</gene>
<evidence type="ECO:0000256" key="3">
    <source>
        <dbReference type="ARBA" id="ARBA00022729"/>
    </source>
</evidence>
<evidence type="ECO:0000256" key="4">
    <source>
        <dbReference type="ARBA" id="ARBA00023136"/>
    </source>
</evidence>
<reference evidence="11 12" key="1">
    <citation type="submission" date="2020-05" db="EMBL/GenBank/DDBJ databases">
        <title>Vigna angularis (adzuki bean) Var. LongXiaoDou No. 4 denovo assembly.</title>
        <authorList>
            <person name="Xiang H."/>
        </authorList>
    </citation>
    <scope>NUCLEOTIDE SEQUENCE [LARGE SCALE GENOMIC DNA]</scope>
    <source>
        <tissue evidence="11">Leaf</tissue>
    </source>
</reference>
<dbReference type="GO" id="GO:0071493">
    <property type="term" value="P:cellular response to UV-B"/>
    <property type="evidence" value="ECO:0007669"/>
    <property type="project" value="InterPro"/>
</dbReference>
<organism evidence="11 12">
    <name type="scientific">Phaseolus angularis</name>
    <name type="common">Azuki bean</name>
    <name type="synonym">Vigna angularis</name>
    <dbReference type="NCBI Taxonomy" id="3914"/>
    <lineage>
        <taxon>Eukaryota</taxon>
        <taxon>Viridiplantae</taxon>
        <taxon>Streptophyta</taxon>
        <taxon>Embryophyta</taxon>
        <taxon>Tracheophyta</taxon>
        <taxon>Spermatophyta</taxon>
        <taxon>Magnoliopsida</taxon>
        <taxon>eudicotyledons</taxon>
        <taxon>Gunneridae</taxon>
        <taxon>Pentapetalae</taxon>
        <taxon>rosids</taxon>
        <taxon>fabids</taxon>
        <taxon>Fabales</taxon>
        <taxon>Fabaceae</taxon>
        <taxon>Papilionoideae</taxon>
        <taxon>50 kb inversion clade</taxon>
        <taxon>NPAAA clade</taxon>
        <taxon>indigoferoid/millettioid clade</taxon>
        <taxon>Phaseoleae</taxon>
        <taxon>Vigna</taxon>
    </lineage>
</organism>
<keyword evidence="6" id="KW-0325">Glycoprotein</keyword>
<comment type="similarity">
    <text evidence="8">Belongs to the early nodulin-like (ENODL) family.</text>
</comment>
<dbReference type="AlphaFoldDB" id="A0A8T0K3Q7"/>
<keyword evidence="9" id="KW-0812">Transmembrane</keyword>
<keyword evidence="4 9" id="KW-0472">Membrane</keyword>
<dbReference type="PANTHER" id="PTHR47201:SF1">
    <property type="entry name" value="PROTEIN DWD HYPERSENSITIVE TO UV-B 1"/>
    <property type="match status" value="1"/>
</dbReference>
<evidence type="ECO:0000313" key="11">
    <source>
        <dbReference type="EMBL" id="KAG2394320.1"/>
    </source>
</evidence>
<accession>A0A8T0K3Q7</accession>
<comment type="subcellular location">
    <subcellularLocation>
        <location evidence="1">Cell membrane</location>
        <topology evidence="1">Lipid-anchor</topology>
        <topology evidence="1">GPI-anchor</topology>
    </subcellularLocation>
</comment>
<comment type="caution">
    <text evidence="11">The sequence shown here is derived from an EMBL/GenBank/DDBJ whole genome shotgun (WGS) entry which is preliminary data.</text>
</comment>
<evidence type="ECO:0000256" key="2">
    <source>
        <dbReference type="ARBA" id="ARBA00022622"/>
    </source>
</evidence>
<evidence type="ECO:0000256" key="1">
    <source>
        <dbReference type="ARBA" id="ARBA00004609"/>
    </source>
</evidence>
<protein>
    <recommendedName>
        <fullName evidence="10">Phytocyanin domain-containing protein</fullName>
    </recommendedName>
</protein>
<dbReference type="Gene3D" id="2.60.40.420">
    <property type="entry name" value="Cupredoxins - blue copper proteins"/>
    <property type="match status" value="1"/>
</dbReference>
<keyword evidence="9" id="KW-1133">Transmembrane helix</keyword>
<dbReference type="InterPro" id="IPR003245">
    <property type="entry name" value="Phytocyanin_dom"/>
</dbReference>
<proteinExistence type="inferred from homology"/>
<dbReference type="GO" id="GO:0080008">
    <property type="term" value="C:Cul4-RING E3 ubiquitin ligase complex"/>
    <property type="evidence" value="ECO:0007669"/>
    <property type="project" value="InterPro"/>
</dbReference>